<keyword evidence="3 5" id="KW-1133">Transmembrane helix</keyword>
<reference evidence="7 8" key="1">
    <citation type="journal article" date="2017" name="Genome Biol. Evol.">
        <title>Phytophthora megakarya and P. palmivora, closely related causal agents of cacao black pod rot, underwent increases in genome sizes and gene numbers by different mechanisms.</title>
        <authorList>
            <person name="Ali S.S."/>
            <person name="Shao J."/>
            <person name="Lary D.J."/>
            <person name="Kronmiller B."/>
            <person name="Shen D."/>
            <person name="Strem M.D."/>
            <person name="Amoako-Attah I."/>
            <person name="Akrofi A.Y."/>
            <person name="Begoude B.A."/>
            <person name="Ten Hoopen G.M."/>
            <person name="Coulibaly K."/>
            <person name="Kebe B.I."/>
            <person name="Melnick R.L."/>
            <person name="Guiltinan M.J."/>
            <person name="Tyler B.M."/>
            <person name="Meinhardt L.W."/>
            <person name="Bailey B.A."/>
        </authorList>
    </citation>
    <scope>NUCLEOTIDE SEQUENCE [LARGE SCALE GENOMIC DNA]</scope>
    <source>
        <strain evidence="8">sbr112.9</strain>
    </source>
</reference>
<dbReference type="InterPro" id="IPR040153">
    <property type="entry name" value="Rcf2"/>
</dbReference>
<comment type="caution">
    <text evidence="7">The sequence shown here is derived from an EMBL/GenBank/DDBJ whole genome shotgun (WGS) entry which is preliminary data.</text>
</comment>
<protein>
    <recommendedName>
        <fullName evidence="6">HIG1 domain-containing protein</fullName>
    </recommendedName>
</protein>
<evidence type="ECO:0000256" key="3">
    <source>
        <dbReference type="ARBA" id="ARBA00022989"/>
    </source>
</evidence>
<feature type="transmembrane region" description="Helical" evidence="5">
    <location>
        <begin position="158"/>
        <end position="174"/>
    </location>
</feature>
<evidence type="ECO:0000313" key="8">
    <source>
        <dbReference type="Proteomes" id="UP000237271"/>
    </source>
</evidence>
<proteinExistence type="predicted"/>
<evidence type="ECO:0000313" key="7">
    <source>
        <dbReference type="EMBL" id="POM58578.1"/>
    </source>
</evidence>
<dbReference type="PROSITE" id="PS51503">
    <property type="entry name" value="HIG1"/>
    <property type="match status" value="1"/>
</dbReference>
<dbReference type="GO" id="GO:0033617">
    <property type="term" value="P:mitochondrial respiratory chain complex IV assembly"/>
    <property type="evidence" value="ECO:0007669"/>
    <property type="project" value="TreeGrafter"/>
</dbReference>
<evidence type="ECO:0000256" key="1">
    <source>
        <dbReference type="ARBA" id="ARBA00004173"/>
    </source>
</evidence>
<dbReference type="InterPro" id="IPR007667">
    <property type="entry name" value="Hypoxia_induced_domain"/>
</dbReference>
<evidence type="ECO:0000256" key="4">
    <source>
        <dbReference type="ARBA" id="ARBA00023136"/>
    </source>
</evidence>
<feature type="domain" description="HIG1" evidence="6">
    <location>
        <begin position="94"/>
        <end position="186"/>
    </location>
</feature>
<comment type="subcellular location">
    <subcellularLocation>
        <location evidence="1">Mitochondrion</location>
    </subcellularLocation>
</comment>
<evidence type="ECO:0000256" key="2">
    <source>
        <dbReference type="ARBA" id="ARBA00022692"/>
    </source>
</evidence>
<gene>
    <name evidence="7" type="ORF">PHPALM_36756</name>
</gene>
<dbReference type="GO" id="GO:0005739">
    <property type="term" value="C:mitochondrion"/>
    <property type="evidence" value="ECO:0007669"/>
    <property type="project" value="UniProtKB-SubCell"/>
</dbReference>
<keyword evidence="4 5" id="KW-0472">Membrane</keyword>
<feature type="transmembrane region" description="Helical" evidence="5">
    <location>
        <begin position="29"/>
        <end position="47"/>
    </location>
</feature>
<dbReference type="PANTHER" id="PTHR28018">
    <property type="entry name" value="RESPIRATORY SUPERCOMPLEX FACTOR 2, MITOCHONDRIAL"/>
    <property type="match status" value="1"/>
</dbReference>
<dbReference type="Pfam" id="PF04588">
    <property type="entry name" value="HIG_1_N"/>
    <property type="match status" value="1"/>
</dbReference>
<dbReference type="EMBL" id="NCKW01020203">
    <property type="protein sequence ID" value="POM58578.1"/>
    <property type="molecule type" value="Genomic_DNA"/>
</dbReference>
<dbReference type="PANTHER" id="PTHR28018:SF3">
    <property type="entry name" value="RESPIRATORY SUPERCOMPLEX FACTOR 2, MITOCHONDRIAL"/>
    <property type="match status" value="1"/>
</dbReference>
<evidence type="ECO:0000259" key="6">
    <source>
        <dbReference type="PROSITE" id="PS51503"/>
    </source>
</evidence>
<feature type="transmembrane region" description="Helical" evidence="5">
    <location>
        <begin position="59"/>
        <end position="76"/>
    </location>
</feature>
<dbReference type="OrthoDB" id="36576at2759"/>
<accession>A0A2P4WZ55</accession>
<dbReference type="Proteomes" id="UP000237271">
    <property type="component" value="Unassembled WGS sequence"/>
</dbReference>
<sequence>MHKTAHDFAEAKRQKDIISWDAYTSGLKAGAWASLAMGAVVYGANTYHHGFRSRLGVSGKWALVVSAYLAGFAIVAENRLLAGARNPDQYVASLDPNFVEVRMVKSQLPLHKRAANFVYDHPYRSLVTAGVPLVGGIFAYQTTNHGIARSQQIMHTRIYGQAAVVALLLGSMAFHDYMAKRGRFEEDDENDNQVLKIEELQV</sequence>
<keyword evidence="2 5" id="KW-0812">Transmembrane</keyword>
<evidence type="ECO:0000256" key="5">
    <source>
        <dbReference type="SAM" id="Phobius"/>
    </source>
</evidence>
<dbReference type="AlphaFoldDB" id="A0A2P4WZ55"/>
<organism evidence="7 8">
    <name type="scientific">Phytophthora palmivora</name>
    <dbReference type="NCBI Taxonomy" id="4796"/>
    <lineage>
        <taxon>Eukaryota</taxon>
        <taxon>Sar</taxon>
        <taxon>Stramenopiles</taxon>
        <taxon>Oomycota</taxon>
        <taxon>Peronosporomycetes</taxon>
        <taxon>Peronosporales</taxon>
        <taxon>Peronosporaceae</taxon>
        <taxon>Phytophthora</taxon>
    </lineage>
</organism>
<keyword evidence="8" id="KW-1185">Reference proteome</keyword>
<name>A0A2P4WZ55_9STRA</name>